<dbReference type="Pfam" id="PF09686">
    <property type="entry name" value="Plasmid_RAQPRD"/>
    <property type="match status" value="1"/>
</dbReference>
<protein>
    <submittedName>
        <fullName evidence="2">Conjugal transfer protein</fullName>
    </submittedName>
</protein>
<feature type="signal peptide" evidence="1">
    <location>
        <begin position="1"/>
        <end position="20"/>
    </location>
</feature>
<sequence>MLCKIRVVLILLCFPWSVLADLDGERTALVKIIHELDGLEPLIVTAQAQADQDGRVQFQYDWLLLDIERIKLGIQEHLTAPRQARSFPPLKGDYRR</sequence>
<name>A0A177NCR6_9GAMM</name>
<proteinExistence type="predicted"/>
<dbReference type="RefSeq" id="WP_066982121.1">
    <property type="nucleotide sequence ID" value="NZ_LUUI01000101.1"/>
</dbReference>
<comment type="caution">
    <text evidence="2">The sequence shown here is derived from an EMBL/GenBank/DDBJ whole genome shotgun (WGS) entry which is preliminary data.</text>
</comment>
<evidence type="ECO:0000313" key="3">
    <source>
        <dbReference type="Proteomes" id="UP000078476"/>
    </source>
</evidence>
<dbReference type="OrthoDB" id="5738883at2"/>
<dbReference type="InterPro" id="IPR019110">
    <property type="entry name" value="Uncharacterised_RAQPRD"/>
</dbReference>
<evidence type="ECO:0000256" key="1">
    <source>
        <dbReference type="SAM" id="SignalP"/>
    </source>
</evidence>
<dbReference type="Proteomes" id="UP000078476">
    <property type="component" value="Unassembled WGS sequence"/>
</dbReference>
<dbReference type="STRING" id="980561.A1359_09490"/>
<dbReference type="EMBL" id="LUUI01000101">
    <property type="protein sequence ID" value="OAI15631.1"/>
    <property type="molecule type" value="Genomic_DNA"/>
</dbReference>
<keyword evidence="1" id="KW-0732">Signal</keyword>
<accession>A0A177NCR6</accession>
<reference evidence="2 3" key="1">
    <citation type="submission" date="2016-03" db="EMBL/GenBank/DDBJ databases">
        <authorList>
            <person name="Ploux O."/>
        </authorList>
    </citation>
    <scope>NUCLEOTIDE SEQUENCE [LARGE SCALE GENOMIC DNA]</scope>
    <source>
        <strain evidence="2 3">R-45370</strain>
    </source>
</reference>
<organism evidence="2 3">
    <name type="scientific">Methylomonas lenta</name>
    <dbReference type="NCBI Taxonomy" id="980561"/>
    <lineage>
        <taxon>Bacteria</taxon>
        <taxon>Pseudomonadati</taxon>
        <taxon>Pseudomonadota</taxon>
        <taxon>Gammaproteobacteria</taxon>
        <taxon>Methylococcales</taxon>
        <taxon>Methylococcaceae</taxon>
        <taxon>Methylomonas</taxon>
    </lineage>
</organism>
<feature type="chain" id="PRO_5008069021" evidence="1">
    <location>
        <begin position="21"/>
        <end position="96"/>
    </location>
</feature>
<keyword evidence="3" id="KW-1185">Reference proteome</keyword>
<evidence type="ECO:0000313" key="2">
    <source>
        <dbReference type="EMBL" id="OAI15631.1"/>
    </source>
</evidence>
<gene>
    <name evidence="2" type="ORF">A1359_09490</name>
</gene>
<dbReference type="AlphaFoldDB" id="A0A177NCR6"/>